<dbReference type="EMBL" id="BARV01035568">
    <property type="protein sequence ID" value="GAI57916.1"/>
    <property type="molecule type" value="Genomic_DNA"/>
</dbReference>
<feature type="domain" description="YjeF C-terminal" evidence="1">
    <location>
        <begin position="69"/>
        <end position="221"/>
    </location>
</feature>
<dbReference type="SUPFAM" id="SSF53613">
    <property type="entry name" value="Ribokinase-like"/>
    <property type="match status" value="1"/>
</dbReference>
<organism evidence="2">
    <name type="scientific">marine sediment metagenome</name>
    <dbReference type="NCBI Taxonomy" id="412755"/>
    <lineage>
        <taxon>unclassified sequences</taxon>
        <taxon>metagenomes</taxon>
        <taxon>ecological metagenomes</taxon>
    </lineage>
</organism>
<dbReference type="Pfam" id="PF01256">
    <property type="entry name" value="Carb_kinase"/>
    <property type="match status" value="1"/>
</dbReference>
<feature type="non-terminal residue" evidence="2">
    <location>
        <position position="1"/>
    </location>
</feature>
<evidence type="ECO:0000313" key="2">
    <source>
        <dbReference type="EMBL" id="GAI57916.1"/>
    </source>
</evidence>
<dbReference type="AlphaFoldDB" id="X1QSX9"/>
<name>X1QSX9_9ZZZZ</name>
<dbReference type="InterPro" id="IPR029056">
    <property type="entry name" value="Ribokinase-like"/>
</dbReference>
<dbReference type="Gene3D" id="3.40.1190.20">
    <property type="match status" value="1"/>
</dbReference>
<dbReference type="InterPro" id="IPR000631">
    <property type="entry name" value="CARKD"/>
</dbReference>
<accession>X1QSX9</accession>
<evidence type="ECO:0000259" key="1">
    <source>
        <dbReference type="Pfam" id="PF01256"/>
    </source>
</evidence>
<proteinExistence type="predicted"/>
<sequence length="235" mass="25242">ALATTDYLKLEAPYALLAGDIGQGKGSRDIYEYLIEKVAELSPTVLALHYWLPDMVLTRRLCEAIEKCNRRPIMIADAASMYSAKAAGRAAEFDIFTPDATEVAFLADPNATHPAYIARHLFDTDITQAPRLAEVAYQINNAAKLLLIKGAIDYIINKGGIVATITEPDIPALEAIGGTGDTITGLVSALAYAELELPEAAIIAARANRMAGKFAHATPATKVRQVIAQFPAVFK</sequence>
<feature type="non-terminal residue" evidence="2">
    <location>
        <position position="235"/>
    </location>
</feature>
<reference evidence="2" key="1">
    <citation type="journal article" date="2014" name="Front. Microbiol.">
        <title>High frequency of phylogenetically diverse reductive dehalogenase-homologous genes in deep subseafloor sedimentary metagenomes.</title>
        <authorList>
            <person name="Kawai M."/>
            <person name="Futagami T."/>
            <person name="Toyoda A."/>
            <person name="Takaki Y."/>
            <person name="Nishi S."/>
            <person name="Hori S."/>
            <person name="Arai W."/>
            <person name="Tsubouchi T."/>
            <person name="Morono Y."/>
            <person name="Uchiyama I."/>
            <person name="Ito T."/>
            <person name="Fujiyama A."/>
            <person name="Inagaki F."/>
            <person name="Takami H."/>
        </authorList>
    </citation>
    <scope>NUCLEOTIDE SEQUENCE</scope>
    <source>
        <strain evidence="2">Expedition CK06-06</strain>
    </source>
</reference>
<protein>
    <recommendedName>
        <fullName evidence="1">YjeF C-terminal domain-containing protein</fullName>
    </recommendedName>
</protein>
<dbReference type="GO" id="GO:0016836">
    <property type="term" value="F:hydro-lyase activity"/>
    <property type="evidence" value="ECO:0007669"/>
    <property type="project" value="InterPro"/>
</dbReference>
<gene>
    <name evidence="2" type="ORF">S06H3_55472</name>
</gene>
<comment type="caution">
    <text evidence="2">The sequence shown here is derived from an EMBL/GenBank/DDBJ whole genome shotgun (WGS) entry which is preliminary data.</text>
</comment>